<evidence type="ECO:0000256" key="9">
    <source>
        <dbReference type="ARBA" id="ARBA00022946"/>
    </source>
</evidence>
<dbReference type="STRING" id="1569628.A0A316UPW4"/>
<feature type="region of interest" description="Disordered" evidence="16">
    <location>
        <begin position="242"/>
        <end position="272"/>
    </location>
</feature>
<evidence type="ECO:0000256" key="3">
    <source>
        <dbReference type="ARBA" id="ARBA00004925"/>
    </source>
</evidence>
<dbReference type="GeneID" id="37028028"/>
<evidence type="ECO:0000256" key="7">
    <source>
        <dbReference type="ARBA" id="ARBA00022605"/>
    </source>
</evidence>
<keyword evidence="7" id="KW-0028">Amino-acid biosynthesis</keyword>
<dbReference type="Pfam" id="PF04768">
    <property type="entry name" value="NAT"/>
    <property type="match status" value="2"/>
</dbReference>
<dbReference type="AlphaFoldDB" id="A0A316UPW4"/>
<evidence type="ECO:0000256" key="5">
    <source>
        <dbReference type="ARBA" id="ARBA00012697"/>
    </source>
</evidence>
<comment type="subcellular location">
    <subcellularLocation>
        <location evidence="2">Mitochondrion</location>
    </subcellularLocation>
</comment>
<proteinExistence type="inferred from homology"/>
<feature type="compositionally biased region" description="Pro residues" evidence="16">
    <location>
        <begin position="54"/>
        <end position="73"/>
    </location>
</feature>
<dbReference type="GO" id="GO:0006592">
    <property type="term" value="P:ornithine biosynthetic process"/>
    <property type="evidence" value="ECO:0007669"/>
    <property type="project" value="TreeGrafter"/>
</dbReference>
<dbReference type="InterPro" id="IPR036393">
    <property type="entry name" value="AceGlu_kinase-like_sf"/>
</dbReference>
<evidence type="ECO:0000256" key="2">
    <source>
        <dbReference type="ARBA" id="ARBA00004173"/>
    </source>
</evidence>
<feature type="compositionally biased region" description="Low complexity" evidence="16">
    <location>
        <begin position="27"/>
        <end position="43"/>
    </location>
</feature>
<dbReference type="Proteomes" id="UP000245884">
    <property type="component" value="Unassembled WGS sequence"/>
</dbReference>
<dbReference type="Gene3D" id="3.40.630.30">
    <property type="match status" value="1"/>
</dbReference>
<keyword evidence="8" id="KW-0808">Transferase</keyword>
<evidence type="ECO:0000256" key="16">
    <source>
        <dbReference type="SAM" id="MobiDB-lite"/>
    </source>
</evidence>
<evidence type="ECO:0000259" key="18">
    <source>
        <dbReference type="PROSITE" id="PS51731"/>
    </source>
</evidence>
<evidence type="ECO:0000256" key="11">
    <source>
        <dbReference type="ARBA" id="ARBA00023315"/>
    </source>
</evidence>
<evidence type="ECO:0000256" key="1">
    <source>
        <dbReference type="ARBA" id="ARBA00002294"/>
    </source>
</evidence>
<dbReference type="FunFam" id="3.40.630.30:FF:000070">
    <property type="entry name" value="Acetylglutamate kinase"/>
    <property type="match status" value="1"/>
</dbReference>
<reference evidence="19 20" key="1">
    <citation type="journal article" date="2018" name="Mol. Biol. Evol.">
        <title>Broad Genomic Sampling Reveals a Smut Pathogenic Ancestry of the Fungal Clade Ustilaginomycotina.</title>
        <authorList>
            <person name="Kijpornyongpan T."/>
            <person name="Mondo S.J."/>
            <person name="Barry K."/>
            <person name="Sandor L."/>
            <person name="Lee J."/>
            <person name="Lipzen A."/>
            <person name="Pangilinan J."/>
            <person name="LaButti K."/>
            <person name="Hainaut M."/>
            <person name="Henrissat B."/>
            <person name="Grigoriev I.V."/>
            <person name="Spatafora J.W."/>
            <person name="Aime M.C."/>
        </authorList>
    </citation>
    <scope>NUCLEOTIDE SEQUENCE [LARGE SCALE GENOMIC DNA]</scope>
    <source>
        <strain evidence="19 20">MCA 5214</strain>
    </source>
</reference>
<protein>
    <recommendedName>
        <fullName evidence="6">Amino-acid acetyltransferase, mitochondrial</fullName>
        <ecNumber evidence="5">2.3.1.1</ecNumber>
    </recommendedName>
    <alternativeName>
        <fullName evidence="12">Arginine-requiring protein 2</fullName>
    </alternativeName>
    <alternativeName>
        <fullName evidence="13">Glutamate N-acetyltransferase</fullName>
    </alternativeName>
    <alternativeName>
        <fullName evidence="14">N-acetylglutamate synthase</fullName>
    </alternativeName>
</protein>
<dbReference type="Gene3D" id="3.40.1160.10">
    <property type="entry name" value="Acetylglutamate kinase-like"/>
    <property type="match status" value="1"/>
</dbReference>
<dbReference type="GO" id="GO:0004042">
    <property type="term" value="F:L-glutamate N-acetyltransferase activity"/>
    <property type="evidence" value="ECO:0007669"/>
    <property type="project" value="TreeGrafter"/>
</dbReference>
<evidence type="ECO:0000256" key="14">
    <source>
        <dbReference type="ARBA" id="ARBA00033251"/>
    </source>
</evidence>
<dbReference type="EC" id="2.3.1.1" evidence="5"/>
<evidence type="ECO:0000313" key="20">
    <source>
        <dbReference type="Proteomes" id="UP000245884"/>
    </source>
</evidence>
<evidence type="ECO:0000313" key="19">
    <source>
        <dbReference type="EMBL" id="PWN27339.1"/>
    </source>
</evidence>
<evidence type="ECO:0000256" key="15">
    <source>
        <dbReference type="ARBA" id="ARBA00048372"/>
    </source>
</evidence>
<name>A0A316UPW4_9BASI</name>
<sequence>MQNLILEVLNAQPSLRDSKQYINSFGPKGKAAAAAGPKAGPSRRAARNVAPRLPYRPPPPPPSFAIPNVPPHLDPSTSTSTSHTAVADAPADGTQAYLESSADVSIQQHTALVKVQGPFTRRQLESIADGMVYLKKLGLVSVIVVEGEGWSQPGFAAEFDEKGIALAGADEREAQELAPWTGDAAFRSKCAQARELTRQRHVSLRRAMLSDVQSLADMLQERGAPSRPFLGPLLKVDADAAAMAEEGSTETSSAWSSPRRQRRGPRSPLVSDDDLESLRAALATDHIPIIAPLALYSDPNEAGAERSVPVKADDVLVALARDMAARAEYDTEEGQVDLMPVRLMVINREGGIPSHARGGNPHLAINLASEYSHIKKSFIWSQSHPTALSNLDMVYDCLSYMPHTSSGIVVSHRSPRSLIANLITNKAAHSPSLPYALLKSRQDVRHTPTILRPGLSIRVIQDLAKVDRSKMTQLLEASFRRKLDADRYYARLEEKLDFVIITGDYQGAAIVTKETVPGDGAQDEPIAYLDKFAVLPQLQGSGTVDFLWGALRDEVQGLGLLDALNDNGGKGGFGRGRDLVWKSRADNPVNRWYYERSNGFVKVDTTPPEQRSSKTAEELARGRNWVLFWCDAEERLSKMSGERRLGASASAEDVLSSMDDEDAAAIGGVSNAKMGIEEEEEDYDDYGVRQRQRRPTSPFERRISQLDPRPGGGGQRLLPVIAPDEAGRLERWARMTCYIPSAWA</sequence>
<dbReference type="PROSITE" id="PS51731">
    <property type="entry name" value="GNAT_NAGS"/>
    <property type="match status" value="1"/>
</dbReference>
<comment type="pathway">
    <text evidence="3">Amino-acid biosynthesis; L-arginine biosynthesis; N(2)-acetyl-L-ornithine from L-glutamate: step 1/4.</text>
</comment>
<keyword evidence="11" id="KW-0012">Acyltransferase</keyword>
<dbReference type="InterPro" id="IPR000182">
    <property type="entry name" value="GNAT_dom"/>
</dbReference>
<evidence type="ECO:0000256" key="13">
    <source>
        <dbReference type="ARBA" id="ARBA00030346"/>
    </source>
</evidence>
<evidence type="ECO:0000256" key="10">
    <source>
        <dbReference type="ARBA" id="ARBA00023128"/>
    </source>
</evidence>
<feature type="domain" description="N-acetyltransferase" evidence="18">
    <location>
        <begin position="455"/>
        <end position="653"/>
    </location>
</feature>
<feature type="region of interest" description="Disordered" evidence="16">
    <location>
        <begin position="678"/>
        <end position="717"/>
    </location>
</feature>
<evidence type="ECO:0000256" key="8">
    <source>
        <dbReference type="ARBA" id="ARBA00022679"/>
    </source>
</evidence>
<keyword evidence="20" id="KW-1185">Reference proteome</keyword>
<gene>
    <name evidence="19" type="ORF">BDZ90DRAFT_232320</name>
</gene>
<keyword evidence="10" id="KW-0496">Mitochondrion</keyword>
<feature type="domain" description="N-acetyltransferase" evidence="17">
    <location>
        <begin position="458"/>
        <end position="617"/>
    </location>
</feature>
<dbReference type="GO" id="GO:0006526">
    <property type="term" value="P:L-arginine biosynthetic process"/>
    <property type="evidence" value="ECO:0007669"/>
    <property type="project" value="UniProtKB-UniPathway"/>
</dbReference>
<evidence type="ECO:0000259" key="17">
    <source>
        <dbReference type="PROSITE" id="PS51186"/>
    </source>
</evidence>
<dbReference type="PANTHER" id="PTHR23342:SF4">
    <property type="entry name" value="AMINO-ACID ACETYLTRANSFERASE, MITOCHONDRIAL"/>
    <property type="match status" value="1"/>
</dbReference>
<dbReference type="UniPathway" id="UPA00068"/>
<evidence type="ECO:0000256" key="12">
    <source>
        <dbReference type="ARBA" id="ARBA00030322"/>
    </source>
</evidence>
<dbReference type="InterPro" id="IPR006855">
    <property type="entry name" value="Vertebrate-like_GNAT_dom"/>
</dbReference>
<keyword evidence="9" id="KW-0809">Transit peptide</keyword>
<dbReference type="RefSeq" id="XP_025361951.1">
    <property type="nucleotide sequence ID" value="XM_025506205.1"/>
</dbReference>
<organism evidence="19 20">
    <name type="scientific">Jaminaea rosea</name>
    <dbReference type="NCBI Taxonomy" id="1569628"/>
    <lineage>
        <taxon>Eukaryota</taxon>
        <taxon>Fungi</taxon>
        <taxon>Dikarya</taxon>
        <taxon>Basidiomycota</taxon>
        <taxon>Ustilaginomycotina</taxon>
        <taxon>Exobasidiomycetes</taxon>
        <taxon>Microstromatales</taxon>
        <taxon>Microstromatales incertae sedis</taxon>
        <taxon>Jaminaea</taxon>
    </lineage>
</organism>
<dbReference type="EMBL" id="KZ819668">
    <property type="protein sequence ID" value="PWN27339.1"/>
    <property type="molecule type" value="Genomic_DNA"/>
</dbReference>
<comment type="catalytic activity">
    <reaction evidence="15">
        <text>L-glutamate + acetyl-CoA = N-acetyl-L-glutamate + CoA + H(+)</text>
        <dbReference type="Rhea" id="RHEA:24292"/>
        <dbReference type="ChEBI" id="CHEBI:15378"/>
        <dbReference type="ChEBI" id="CHEBI:29985"/>
        <dbReference type="ChEBI" id="CHEBI:44337"/>
        <dbReference type="ChEBI" id="CHEBI:57287"/>
        <dbReference type="ChEBI" id="CHEBI:57288"/>
        <dbReference type="EC" id="2.3.1.1"/>
    </reaction>
</comment>
<comment type="function">
    <text evidence="1">N-acetylglutamate synthase involved in arginine biosynthesis.</text>
</comment>
<dbReference type="PROSITE" id="PS51186">
    <property type="entry name" value="GNAT"/>
    <property type="match status" value="1"/>
</dbReference>
<accession>A0A316UPW4</accession>
<evidence type="ECO:0000256" key="6">
    <source>
        <dbReference type="ARBA" id="ARBA00018802"/>
    </source>
</evidence>
<feature type="region of interest" description="Disordered" evidence="16">
    <location>
        <begin position="27"/>
        <end position="86"/>
    </location>
</feature>
<evidence type="ECO:0000256" key="4">
    <source>
        <dbReference type="ARBA" id="ARBA00008694"/>
    </source>
</evidence>
<dbReference type="GO" id="GO:0005759">
    <property type="term" value="C:mitochondrial matrix"/>
    <property type="evidence" value="ECO:0007669"/>
    <property type="project" value="TreeGrafter"/>
</dbReference>
<comment type="similarity">
    <text evidence="4">Belongs to the acetyltransferase family.</text>
</comment>
<dbReference type="OrthoDB" id="5585968at2759"/>
<dbReference type="PANTHER" id="PTHR23342">
    <property type="entry name" value="N-ACETYLGLUTAMATE SYNTHASE"/>
    <property type="match status" value="1"/>
</dbReference>